<dbReference type="Gene3D" id="3.40.1180.10">
    <property type="entry name" value="Decaprenyl diphosphate synthase-like"/>
    <property type="match status" value="1"/>
</dbReference>
<dbReference type="AlphaFoldDB" id="A0A653F0Y7"/>
<accession>A0A653F0Y7</accession>
<dbReference type="EMBL" id="LR589154">
    <property type="protein sequence ID" value="VTP03263.1"/>
    <property type="molecule type" value="Genomic_DNA"/>
</dbReference>
<gene>
    <name evidence="1" type="ORF">BIN_B_04957</name>
</gene>
<organism evidence="1">
    <name type="scientific">Mycobacterium riyadhense</name>
    <dbReference type="NCBI Taxonomy" id="486698"/>
    <lineage>
        <taxon>Bacteria</taxon>
        <taxon>Bacillati</taxon>
        <taxon>Actinomycetota</taxon>
        <taxon>Actinomycetes</taxon>
        <taxon>Mycobacteriales</taxon>
        <taxon>Mycobacteriaceae</taxon>
        <taxon>Mycobacterium</taxon>
    </lineage>
</organism>
<dbReference type="GO" id="GO:0016765">
    <property type="term" value="F:transferase activity, transferring alkyl or aryl (other than methyl) groups"/>
    <property type="evidence" value="ECO:0007669"/>
    <property type="project" value="InterPro"/>
</dbReference>
<name>A0A653F0Y7_9MYCO</name>
<proteinExistence type="predicted"/>
<sequence>MPYSLSDWLALSREEVARSGGKHIATAVLYFNGTRRWFRSQTKDGQLYEEVTQEAHRAVSQLCYEHGMTTLVQPLLGYDLLTRGREYMRMAMEAVGCLVTDHYRSWLVENEIQLCLYGDWRRCSPSKGSY</sequence>
<protein>
    <submittedName>
        <fullName evidence="1">Diterpene synthase</fullName>
    </submittedName>
</protein>
<dbReference type="InterPro" id="IPR036424">
    <property type="entry name" value="UPP_synth-like_sf"/>
</dbReference>
<evidence type="ECO:0000313" key="1">
    <source>
        <dbReference type="EMBL" id="VTP03263.1"/>
    </source>
</evidence>
<reference evidence="1" key="1">
    <citation type="submission" date="2019-05" db="EMBL/GenBank/DDBJ databases">
        <authorList>
            <person name="Naeem R."/>
            <person name="Antony C."/>
            <person name="Guan Q."/>
        </authorList>
    </citation>
    <scope>NUCLEOTIDE SEQUENCE</scope>
    <source>
        <strain evidence="1">2</strain>
    </source>
</reference>